<keyword evidence="1" id="KW-0812">Transmembrane</keyword>
<dbReference type="RefSeq" id="WP_061898051.1">
    <property type="nucleotide sequence ID" value="NZ_LOBR01000110.1"/>
</dbReference>
<keyword evidence="1" id="KW-0472">Membrane</keyword>
<dbReference type="Pfam" id="PF12472">
    <property type="entry name" value="DUF3693"/>
    <property type="match status" value="1"/>
</dbReference>
<name>A0A151KTF6_9VIBR</name>
<comment type="caution">
    <text evidence="2">The sequence shown here is derived from an EMBL/GenBank/DDBJ whole genome shotgun (WGS) entry which is preliminary data.</text>
</comment>
<evidence type="ECO:0000313" key="2">
    <source>
        <dbReference type="EMBL" id="KYN81834.1"/>
    </source>
</evidence>
<evidence type="ECO:0000256" key="1">
    <source>
        <dbReference type="SAM" id="Phobius"/>
    </source>
</evidence>
<dbReference type="InterPro" id="IPR021096">
    <property type="entry name" value="Vibrio_phage_VSK_Orf152"/>
</dbReference>
<feature type="transmembrane region" description="Helical" evidence="1">
    <location>
        <begin position="87"/>
        <end position="109"/>
    </location>
</feature>
<keyword evidence="1" id="KW-1133">Transmembrane helix</keyword>
<evidence type="ECO:0000313" key="3">
    <source>
        <dbReference type="Proteomes" id="UP000075346"/>
    </source>
</evidence>
<reference evidence="3" key="1">
    <citation type="submission" date="2015-12" db="EMBL/GenBank/DDBJ databases">
        <authorList>
            <person name="Shamseldin A."/>
            <person name="Moawad H."/>
            <person name="Abd El-Rahim W.M."/>
            <person name="Sadowsky M.J."/>
        </authorList>
    </citation>
    <scope>NUCLEOTIDE SEQUENCE [LARGE SCALE GENOMIC DNA]</scope>
    <source>
        <strain evidence="3">2538-88</strain>
    </source>
</reference>
<proteinExistence type="predicted"/>
<dbReference type="InterPro" id="IPR010982">
    <property type="entry name" value="Lambda_DNA-bd_dom_sf"/>
</dbReference>
<dbReference type="AlphaFoldDB" id="A0A151KTF6"/>
<protein>
    <submittedName>
        <fullName evidence="2">Antirepressor</fullName>
    </submittedName>
</protein>
<dbReference type="EMBL" id="LOBR01000110">
    <property type="protein sequence ID" value="KYN81834.1"/>
    <property type="molecule type" value="Genomic_DNA"/>
</dbReference>
<gene>
    <name evidence="2" type="ORF">ATY37_06565</name>
</gene>
<sequence length="114" mass="12574">MYINELLDAYKEAKNYVQDKQIAHDLGISVQKLSGIRQGERYLTENEALFIADEIGADTEMVLVYLAADKAKTPKAQQAWANIAKKFNGLGLSSISMVCGMLALTNLVMSKFAL</sequence>
<dbReference type="Proteomes" id="UP000075346">
    <property type="component" value="Unassembled WGS sequence"/>
</dbReference>
<dbReference type="GO" id="GO:0003677">
    <property type="term" value="F:DNA binding"/>
    <property type="evidence" value="ECO:0007669"/>
    <property type="project" value="InterPro"/>
</dbReference>
<organism evidence="2 3">
    <name type="scientific">Vibrio cidicii</name>
    <dbReference type="NCBI Taxonomy" id="1763883"/>
    <lineage>
        <taxon>Bacteria</taxon>
        <taxon>Pseudomonadati</taxon>
        <taxon>Pseudomonadota</taxon>
        <taxon>Gammaproteobacteria</taxon>
        <taxon>Vibrionales</taxon>
        <taxon>Vibrionaceae</taxon>
        <taxon>Vibrio</taxon>
    </lineage>
</organism>
<accession>A0A151KTF6</accession>
<feature type="non-terminal residue" evidence="2">
    <location>
        <position position="114"/>
    </location>
</feature>
<dbReference type="SUPFAM" id="SSF47413">
    <property type="entry name" value="lambda repressor-like DNA-binding domains"/>
    <property type="match status" value="1"/>
</dbReference>